<protein>
    <submittedName>
        <fullName evidence="2">Uncharacterized protein</fullName>
    </submittedName>
</protein>
<evidence type="ECO:0000313" key="2">
    <source>
        <dbReference type="EMBL" id="KZN45953.1"/>
    </source>
</evidence>
<dbReference type="EMBL" id="AUXT01000174">
    <property type="protein sequence ID" value="KZN45953.1"/>
    <property type="molecule type" value="Genomic_DNA"/>
</dbReference>
<accession>A0A162A8T8</accession>
<proteinExistence type="predicted"/>
<comment type="caution">
    <text evidence="2">The sequence shown here is derived from an EMBL/GenBank/DDBJ whole genome shotgun (WGS) entry which is preliminary data.</text>
</comment>
<dbReference type="Proteomes" id="UP000076587">
    <property type="component" value="Unassembled WGS sequence"/>
</dbReference>
<gene>
    <name evidence="2" type="ORF">N482_13450</name>
</gene>
<reference evidence="2 3" key="1">
    <citation type="submission" date="2013-07" db="EMBL/GenBank/DDBJ databases">
        <title>Comparative Genomic and Metabolomic Analysis of Twelve Strains of Pseudoalteromonas luteoviolacea.</title>
        <authorList>
            <person name="Vynne N.G."/>
            <person name="Mansson M."/>
            <person name="Gram L."/>
        </authorList>
    </citation>
    <scope>NUCLEOTIDE SEQUENCE [LARGE SCALE GENOMIC DNA]</scope>
    <source>
        <strain evidence="2 3">NCIMB 1942</strain>
    </source>
</reference>
<evidence type="ECO:0000256" key="1">
    <source>
        <dbReference type="SAM" id="SignalP"/>
    </source>
</evidence>
<dbReference type="PATRIC" id="fig|1365253.3.peg.3259"/>
<sequence>MKRLLTLLSVAVLSYSTLSSAAPTPFEYKDLRKGVSEKKMRSIYSLINHSSDNLHEVRFAILNAMSQTKGTPWLLEREGDGYILARWDYKGHAIIHRIEYDDKAVQIKYDGGVNDYKCELLVDNYCYKTHRNYYKYNISLVKQLRKTLGSI</sequence>
<name>A0A162A8T8_9GAMM</name>
<organism evidence="2 3">
    <name type="scientific">Pseudoalteromonas luteoviolacea NCIMB 1942</name>
    <dbReference type="NCBI Taxonomy" id="1365253"/>
    <lineage>
        <taxon>Bacteria</taxon>
        <taxon>Pseudomonadati</taxon>
        <taxon>Pseudomonadota</taxon>
        <taxon>Gammaproteobacteria</taxon>
        <taxon>Alteromonadales</taxon>
        <taxon>Pseudoalteromonadaceae</taxon>
        <taxon>Pseudoalteromonas</taxon>
    </lineage>
</organism>
<keyword evidence="1" id="KW-0732">Signal</keyword>
<feature type="signal peptide" evidence="1">
    <location>
        <begin position="1"/>
        <end position="21"/>
    </location>
</feature>
<dbReference type="RefSeq" id="WP_063377778.1">
    <property type="nucleotide sequence ID" value="NZ_AUXT01000174.1"/>
</dbReference>
<feature type="chain" id="PRO_5007831943" evidence="1">
    <location>
        <begin position="22"/>
        <end position="151"/>
    </location>
</feature>
<dbReference type="AlphaFoldDB" id="A0A162A8T8"/>
<evidence type="ECO:0000313" key="3">
    <source>
        <dbReference type="Proteomes" id="UP000076587"/>
    </source>
</evidence>
<dbReference type="OrthoDB" id="6262169at2"/>